<feature type="compositionally biased region" description="Polar residues" evidence="1">
    <location>
        <begin position="172"/>
        <end position="181"/>
    </location>
</feature>
<proteinExistence type="predicted"/>
<reference evidence="2" key="1">
    <citation type="submission" date="2023-03" db="UniProtKB">
        <authorList>
            <consortium name="EnsemblPlants"/>
        </authorList>
    </citation>
    <scope>IDENTIFICATION</scope>
</reference>
<dbReference type="Gramene" id="MELO3C031359.2.1">
    <property type="protein sequence ID" value="MELO3C031359.2.1"/>
    <property type="gene ID" value="MELO3C031359.2"/>
</dbReference>
<dbReference type="AlphaFoldDB" id="A0A9I9EB52"/>
<feature type="compositionally biased region" description="Polar residues" evidence="1">
    <location>
        <begin position="188"/>
        <end position="222"/>
    </location>
</feature>
<name>A0A9I9EB52_CUCME</name>
<evidence type="ECO:0000256" key="1">
    <source>
        <dbReference type="SAM" id="MobiDB-lite"/>
    </source>
</evidence>
<feature type="region of interest" description="Disordered" evidence="1">
    <location>
        <begin position="148"/>
        <end position="222"/>
    </location>
</feature>
<accession>A0A9I9EB52</accession>
<protein>
    <submittedName>
        <fullName evidence="2">Uncharacterized protein</fullName>
    </submittedName>
</protein>
<sequence length="352" mass="40008">MKKLGANFDIHWVFLMKKTRQMMIYEIFINYMTEILSLRLEITVCTLVSLGLLVKSVNSEESCHHVLADDAGRIRTGSKVLPKEIGRPERAEPSDQEKAYEIERLKKLGDTLFEGSTDPADAENWLNMLEKCFDVMNCPEERKSITEEKSAVELSRGTSTTSGFRGHEQRRFTSGINISSRQDFKNRSGGQASRNVSCGSVFQRQSQRIPSQPTRSIVRSQLGQESIASTIRRTPCTSCGRNHQGQCLVGAGRKFKREFRRKKKMNFTRILRLKKRRRTQAKCIHGSILSVPVELGSLFGMVEIEFPVPNNCLSLLKLRYRLPSRQIQVKKSVVRRLHAIFRSKLASSLGGV</sequence>
<dbReference type="EnsemblPlants" id="MELO3C031359.2.1">
    <property type="protein sequence ID" value="MELO3C031359.2.1"/>
    <property type="gene ID" value="MELO3C031359.2"/>
</dbReference>
<evidence type="ECO:0000313" key="2">
    <source>
        <dbReference type="EnsemblPlants" id="MELO3C031359.2.1"/>
    </source>
</evidence>
<organism evidence="2">
    <name type="scientific">Cucumis melo</name>
    <name type="common">Muskmelon</name>
    <dbReference type="NCBI Taxonomy" id="3656"/>
    <lineage>
        <taxon>Eukaryota</taxon>
        <taxon>Viridiplantae</taxon>
        <taxon>Streptophyta</taxon>
        <taxon>Embryophyta</taxon>
        <taxon>Tracheophyta</taxon>
        <taxon>Spermatophyta</taxon>
        <taxon>Magnoliopsida</taxon>
        <taxon>eudicotyledons</taxon>
        <taxon>Gunneridae</taxon>
        <taxon>Pentapetalae</taxon>
        <taxon>rosids</taxon>
        <taxon>fabids</taxon>
        <taxon>Cucurbitales</taxon>
        <taxon>Cucurbitaceae</taxon>
        <taxon>Benincaseae</taxon>
        <taxon>Cucumis</taxon>
    </lineage>
</organism>